<proteinExistence type="predicted"/>
<dbReference type="InterPro" id="IPR041657">
    <property type="entry name" value="HTH_17"/>
</dbReference>
<gene>
    <name evidence="2" type="ORF">OPKNFCMD_3560</name>
</gene>
<name>A0ABQ4R0Z4_9HYPH</name>
<dbReference type="RefSeq" id="WP_128565993.1">
    <property type="nucleotide sequence ID" value="NZ_BPQH01000011.1"/>
</dbReference>
<evidence type="ECO:0000313" key="2">
    <source>
        <dbReference type="EMBL" id="GJD50814.1"/>
    </source>
</evidence>
<dbReference type="EMBL" id="BPQH01000011">
    <property type="protein sequence ID" value="GJD50814.1"/>
    <property type="molecule type" value="Genomic_DNA"/>
</dbReference>
<keyword evidence="3" id="KW-1185">Reference proteome</keyword>
<dbReference type="Proteomes" id="UP001055167">
    <property type="component" value="Unassembled WGS sequence"/>
</dbReference>
<feature type="domain" description="Helix-turn-helix" evidence="1">
    <location>
        <begin position="21"/>
        <end position="59"/>
    </location>
</feature>
<reference evidence="2" key="1">
    <citation type="journal article" date="2021" name="Front. Microbiol.">
        <title>Comprehensive Comparative Genomics and Phenotyping of Methylobacterium Species.</title>
        <authorList>
            <person name="Alessa O."/>
            <person name="Ogura Y."/>
            <person name="Fujitani Y."/>
            <person name="Takami H."/>
            <person name="Hayashi T."/>
            <person name="Sahin N."/>
            <person name="Tani A."/>
        </authorList>
    </citation>
    <scope>NUCLEOTIDE SEQUENCE</scope>
    <source>
        <strain evidence="2">KCTC 52305</strain>
    </source>
</reference>
<reference evidence="2" key="2">
    <citation type="submission" date="2021-08" db="EMBL/GenBank/DDBJ databases">
        <authorList>
            <person name="Tani A."/>
            <person name="Ola A."/>
            <person name="Ogura Y."/>
            <person name="Katsura K."/>
            <person name="Hayashi T."/>
        </authorList>
    </citation>
    <scope>NUCLEOTIDE SEQUENCE</scope>
    <source>
        <strain evidence="2">KCTC 52305</strain>
    </source>
</reference>
<dbReference type="Pfam" id="PF12728">
    <property type="entry name" value="HTH_17"/>
    <property type="match status" value="1"/>
</dbReference>
<accession>A0ABQ4R0Z4</accession>
<evidence type="ECO:0000259" key="1">
    <source>
        <dbReference type="Pfam" id="PF12728"/>
    </source>
</evidence>
<organism evidence="2 3">
    <name type="scientific">Methylobacterium crusticola</name>
    <dbReference type="NCBI Taxonomy" id="1697972"/>
    <lineage>
        <taxon>Bacteria</taxon>
        <taxon>Pseudomonadati</taxon>
        <taxon>Pseudomonadota</taxon>
        <taxon>Alphaproteobacteria</taxon>
        <taxon>Hyphomicrobiales</taxon>
        <taxon>Methylobacteriaceae</taxon>
        <taxon>Methylobacterium</taxon>
    </lineage>
</organism>
<evidence type="ECO:0000313" key="3">
    <source>
        <dbReference type="Proteomes" id="UP001055167"/>
    </source>
</evidence>
<comment type="caution">
    <text evidence="2">The sequence shown here is derived from an EMBL/GenBank/DDBJ whole genome shotgun (WGS) entry which is preliminary data.</text>
</comment>
<sequence length="78" mass="8292">MSKDIMQVLTQATVDVALAGRVLGIGKNAAYRAREAGEIPSIKVGGRYRVPTSKLREMLGLPAHEAPREPGLTPPIVA</sequence>
<protein>
    <recommendedName>
        <fullName evidence="1">Helix-turn-helix domain-containing protein</fullName>
    </recommendedName>
</protein>